<dbReference type="InterPro" id="IPR050319">
    <property type="entry name" value="ABC_transp_ATP-bind"/>
</dbReference>
<dbReference type="InterPro" id="IPR017871">
    <property type="entry name" value="ABC_transporter-like_CS"/>
</dbReference>
<evidence type="ECO:0000313" key="6">
    <source>
        <dbReference type="EMBL" id="MUG72768.1"/>
    </source>
</evidence>
<dbReference type="GO" id="GO:0016887">
    <property type="term" value="F:ATP hydrolysis activity"/>
    <property type="evidence" value="ECO:0007669"/>
    <property type="project" value="InterPro"/>
</dbReference>
<dbReference type="PROSITE" id="PS00211">
    <property type="entry name" value="ABC_TRANSPORTER_1"/>
    <property type="match status" value="1"/>
</dbReference>
<evidence type="ECO:0000313" key="7">
    <source>
        <dbReference type="Proteomes" id="UP000450917"/>
    </source>
</evidence>
<dbReference type="RefSeq" id="WP_127609863.1">
    <property type="nucleotide sequence ID" value="NZ_JARTHJ010000065.1"/>
</dbReference>
<dbReference type="EMBL" id="WNZX01000017">
    <property type="protein sequence ID" value="MUG72768.1"/>
    <property type="molecule type" value="Genomic_DNA"/>
</dbReference>
<proteinExistence type="inferred from homology"/>
<evidence type="ECO:0000256" key="3">
    <source>
        <dbReference type="ARBA" id="ARBA00022741"/>
    </source>
</evidence>
<dbReference type="GO" id="GO:0055085">
    <property type="term" value="P:transmembrane transport"/>
    <property type="evidence" value="ECO:0007669"/>
    <property type="project" value="UniProtKB-ARBA"/>
</dbReference>
<feature type="domain" description="ABC transporter" evidence="5">
    <location>
        <begin position="5"/>
        <end position="256"/>
    </location>
</feature>
<evidence type="ECO:0000256" key="1">
    <source>
        <dbReference type="ARBA" id="ARBA00005417"/>
    </source>
</evidence>
<dbReference type="PANTHER" id="PTHR43776">
    <property type="entry name" value="TRANSPORT ATP-BINDING PROTEIN"/>
    <property type="match status" value="1"/>
</dbReference>
<organism evidence="6 7">
    <name type="scientific">Paenibacillus validus</name>
    <dbReference type="NCBI Taxonomy" id="44253"/>
    <lineage>
        <taxon>Bacteria</taxon>
        <taxon>Bacillati</taxon>
        <taxon>Bacillota</taxon>
        <taxon>Bacilli</taxon>
        <taxon>Bacillales</taxon>
        <taxon>Paenibacillaceae</taxon>
        <taxon>Paenibacillus</taxon>
    </lineage>
</organism>
<gene>
    <name evidence="6" type="ORF">GNP93_19065</name>
</gene>
<sequence>MTLLVETKNLSKTYSITSGFLWKKPHRFKAVDGVDLAIRSGEIVGLIGESGSGKSTLGRLIARLIQPSEGSVYFDGKDITNLSHKELIPYYRRMQVIFQDSASSLNPRKTIGEQIVTPMLRMGIANHRSEAEFSVYLILEKVGLKKEHFTRYPHEFSGGQRQRIGIARALAVQAEFLILDEPTSALDVSIQAQILNLLLDLREELNLTYLFIGHNLAVIEFFCDRVAVMDKGRVVEMLPADELYERAVHPSTRKLVDSVLSLDPGVQRYS</sequence>
<keyword evidence="7" id="KW-1185">Reference proteome</keyword>
<dbReference type="GO" id="GO:0005524">
    <property type="term" value="F:ATP binding"/>
    <property type="evidence" value="ECO:0007669"/>
    <property type="project" value="UniProtKB-KW"/>
</dbReference>
<reference evidence="6 7" key="1">
    <citation type="submission" date="2019-11" db="EMBL/GenBank/DDBJ databases">
        <title>Draft genome sequences of five Paenibacillus species of dairy origin.</title>
        <authorList>
            <person name="Olajide A.M."/>
            <person name="Chen S."/>
            <person name="Lapointe G."/>
        </authorList>
    </citation>
    <scope>NUCLEOTIDE SEQUENCE [LARGE SCALE GENOMIC DNA]</scope>
    <source>
        <strain evidence="6 7">2CS3</strain>
    </source>
</reference>
<protein>
    <submittedName>
        <fullName evidence="6">ATP-binding cassette domain-containing protein</fullName>
    </submittedName>
</protein>
<dbReference type="InterPro" id="IPR003593">
    <property type="entry name" value="AAA+_ATPase"/>
</dbReference>
<dbReference type="CDD" id="cd03257">
    <property type="entry name" value="ABC_NikE_OppD_transporters"/>
    <property type="match status" value="1"/>
</dbReference>
<comment type="caution">
    <text evidence="6">The sequence shown here is derived from an EMBL/GenBank/DDBJ whole genome shotgun (WGS) entry which is preliminary data.</text>
</comment>
<dbReference type="Gene3D" id="3.40.50.300">
    <property type="entry name" value="P-loop containing nucleotide triphosphate hydrolases"/>
    <property type="match status" value="1"/>
</dbReference>
<dbReference type="PANTHER" id="PTHR43776:SF7">
    <property type="entry name" value="D,D-DIPEPTIDE TRANSPORT ATP-BINDING PROTEIN DDPF-RELATED"/>
    <property type="match status" value="1"/>
</dbReference>
<keyword evidence="2" id="KW-0813">Transport</keyword>
<evidence type="ECO:0000256" key="2">
    <source>
        <dbReference type="ARBA" id="ARBA00022448"/>
    </source>
</evidence>
<keyword evidence="3" id="KW-0547">Nucleotide-binding</keyword>
<dbReference type="Proteomes" id="UP000450917">
    <property type="component" value="Unassembled WGS sequence"/>
</dbReference>
<evidence type="ECO:0000256" key="4">
    <source>
        <dbReference type="ARBA" id="ARBA00022840"/>
    </source>
</evidence>
<dbReference type="InterPro" id="IPR003439">
    <property type="entry name" value="ABC_transporter-like_ATP-bd"/>
</dbReference>
<dbReference type="SMART" id="SM00382">
    <property type="entry name" value="AAA"/>
    <property type="match status" value="1"/>
</dbReference>
<keyword evidence="4 6" id="KW-0067">ATP-binding</keyword>
<dbReference type="SUPFAM" id="SSF52540">
    <property type="entry name" value="P-loop containing nucleoside triphosphate hydrolases"/>
    <property type="match status" value="1"/>
</dbReference>
<name>A0A7X2ZDC5_9BACL</name>
<dbReference type="Pfam" id="PF00005">
    <property type="entry name" value="ABC_tran"/>
    <property type="match status" value="1"/>
</dbReference>
<dbReference type="InterPro" id="IPR027417">
    <property type="entry name" value="P-loop_NTPase"/>
</dbReference>
<accession>A0A7X2ZDC5</accession>
<comment type="similarity">
    <text evidence="1">Belongs to the ABC transporter superfamily.</text>
</comment>
<dbReference type="AlphaFoldDB" id="A0A7X2ZDC5"/>
<dbReference type="PROSITE" id="PS50893">
    <property type="entry name" value="ABC_TRANSPORTER_2"/>
    <property type="match status" value="1"/>
</dbReference>
<evidence type="ECO:0000259" key="5">
    <source>
        <dbReference type="PROSITE" id="PS50893"/>
    </source>
</evidence>